<keyword evidence="1" id="KW-1133">Transmembrane helix</keyword>
<accession>A0A4P8KEB5</accession>
<dbReference type="Proteomes" id="UP000316316">
    <property type="component" value="Unassembled WGS sequence"/>
</dbReference>
<dbReference type="EMBL" id="PDXQ01000002">
    <property type="protein sequence ID" value="TRZ29342.1"/>
    <property type="molecule type" value="Genomic_DNA"/>
</dbReference>
<feature type="transmembrane region" description="Helical" evidence="1">
    <location>
        <begin position="42"/>
        <end position="62"/>
    </location>
</feature>
<dbReference type="RefSeq" id="WP_016178156.1">
    <property type="nucleotide sequence ID" value="NZ_CAAKNX010000118.1"/>
</dbReference>
<dbReference type="AlphaFoldDB" id="A0A4P8KEB5"/>
<dbReference type="Proteomes" id="UP001260773">
    <property type="component" value="Unassembled WGS sequence"/>
</dbReference>
<reference evidence="2" key="2">
    <citation type="submission" date="2023-03" db="EMBL/GenBank/DDBJ databases">
        <authorList>
            <person name="Shen W."/>
            <person name="Cai J."/>
        </authorList>
    </citation>
    <scope>NUCLEOTIDE SEQUENCE</scope>
    <source>
        <strain evidence="2">P33-2</strain>
    </source>
</reference>
<reference evidence="3 4" key="1">
    <citation type="submission" date="2017-10" db="EMBL/GenBank/DDBJ databases">
        <title>FDA dAtabase for Regulatory Grade micrObial Sequences (FDA-ARGOS): Supporting development and validation of Infectious Disease Dx tests.</title>
        <authorList>
            <person name="Campos J."/>
            <person name="Goldberg B."/>
            <person name="Tallon L.J."/>
            <person name="Sadzewicz L."/>
            <person name="Sengamalay N."/>
            <person name="Ott S."/>
            <person name="Godinez A."/>
            <person name="Nagaraj S."/>
            <person name="Vyas G."/>
            <person name="Aluvathingal J."/>
            <person name="Nadendla S."/>
            <person name="Geyer C."/>
            <person name="Nandy P."/>
            <person name="Hobson J."/>
            <person name="Sichtig H."/>
        </authorList>
    </citation>
    <scope>NUCLEOTIDE SEQUENCE [LARGE SCALE GENOMIC DNA]</scope>
    <source>
        <strain evidence="3 4">FDAARGOS_185</strain>
    </source>
</reference>
<dbReference type="InterPro" id="IPR046559">
    <property type="entry name" value="DUF6713"/>
</dbReference>
<sequence>MTNLINGFFALELGLLLTHEMDAIRHKEWEMFIFLKDLPENTAYLVFTLPHILLYALVLFFLLLNNITILYVVDIFVICHLFIHFIFRRHPNNQLTGFWSLVIINLAGIIAAVHLILMAAER</sequence>
<dbReference type="EMBL" id="JARPWH010000017">
    <property type="protein sequence ID" value="MDT2402091.1"/>
    <property type="molecule type" value="Genomic_DNA"/>
</dbReference>
<comment type="caution">
    <text evidence="3">The sequence shown here is derived from an EMBL/GenBank/DDBJ whole genome shotgun (WGS) entry which is preliminary data.</text>
</comment>
<name>A0A4P8KEB5_ENTAV</name>
<evidence type="ECO:0000313" key="4">
    <source>
        <dbReference type="Proteomes" id="UP000316316"/>
    </source>
</evidence>
<evidence type="ECO:0000256" key="1">
    <source>
        <dbReference type="SAM" id="Phobius"/>
    </source>
</evidence>
<evidence type="ECO:0000313" key="2">
    <source>
        <dbReference type="EMBL" id="MDT2402091.1"/>
    </source>
</evidence>
<keyword evidence="1" id="KW-0472">Membrane</keyword>
<protein>
    <recommendedName>
        <fullName evidence="5">HXXEE domain-containing protein</fullName>
    </recommendedName>
</protein>
<gene>
    <name evidence="3" type="ORF">AUF17_21940</name>
    <name evidence="2" type="ORF">P7D43_06895</name>
</gene>
<feature type="transmembrane region" description="Helical" evidence="1">
    <location>
        <begin position="69"/>
        <end position="87"/>
    </location>
</feature>
<feature type="transmembrane region" description="Helical" evidence="1">
    <location>
        <begin position="99"/>
        <end position="120"/>
    </location>
</feature>
<dbReference type="Pfam" id="PF20460">
    <property type="entry name" value="DUF6713"/>
    <property type="match status" value="1"/>
</dbReference>
<keyword evidence="1" id="KW-0812">Transmembrane</keyword>
<evidence type="ECO:0000313" key="3">
    <source>
        <dbReference type="EMBL" id="TRZ29342.1"/>
    </source>
</evidence>
<organism evidence="3 4">
    <name type="scientific">Enterococcus avium</name>
    <name type="common">Streptococcus avium</name>
    <dbReference type="NCBI Taxonomy" id="33945"/>
    <lineage>
        <taxon>Bacteria</taxon>
        <taxon>Bacillati</taxon>
        <taxon>Bacillota</taxon>
        <taxon>Bacilli</taxon>
        <taxon>Lactobacillales</taxon>
        <taxon>Enterococcaceae</taxon>
        <taxon>Enterococcus</taxon>
    </lineage>
</organism>
<proteinExistence type="predicted"/>
<dbReference type="GeneID" id="69571098"/>
<evidence type="ECO:0008006" key="5">
    <source>
        <dbReference type="Google" id="ProtNLM"/>
    </source>
</evidence>